<accession>A0A2T5VIA9</accession>
<feature type="domain" description="ABC transporter" evidence="8">
    <location>
        <begin position="3"/>
        <end position="200"/>
    </location>
</feature>
<keyword evidence="10" id="KW-1185">Reference proteome</keyword>
<dbReference type="InterPro" id="IPR027417">
    <property type="entry name" value="P-loop_NTPase"/>
</dbReference>
<dbReference type="Pfam" id="PF00005">
    <property type="entry name" value="ABC_tran"/>
    <property type="match status" value="1"/>
</dbReference>
<evidence type="ECO:0000259" key="8">
    <source>
        <dbReference type="PROSITE" id="PS50893"/>
    </source>
</evidence>
<evidence type="ECO:0000256" key="6">
    <source>
        <dbReference type="ARBA" id="ARBA00022967"/>
    </source>
</evidence>
<keyword evidence="5" id="KW-0067">ATP-binding</keyword>
<dbReference type="SMART" id="SM00382">
    <property type="entry name" value="AAA"/>
    <property type="match status" value="1"/>
</dbReference>
<dbReference type="InterPro" id="IPR017871">
    <property type="entry name" value="ABC_transporter-like_CS"/>
</dbReference>
<dbReference type="PROSITE" id="PS50893">
    <property type="entry name" value="ABC_TRANSPORTER_2"/>
    <property type="match status" value="1"/>
</dbReference>
<keyword evidence="3" id="KW-0547">Nucleotide-binding</keyword>
<evidence type="ECO:0000256" key="5">
    <source>
        <dbReference type="ARBA" id="ARBA00022840"/>
    </source>
</evidence>
<evidence type="ECO:0000256" key="4">
    <source>
        <dbReference type="ARBA" id="ARBA00022748"/>
    </source>
</evidence>
<dbReference type="OrthoDB" id="9800654at2"/>
<organism evidence="9 10">
    <name type="scientific">Breoghania corrubedonensis</name>
    <dbReference type="NCBI Taxonomy" id="665038"/>
    <lineage>
        <taxon>Bacteria</taxon>
        <taxon>Pseudomonadati</taxon>
        <taxon>Pseudomonadota</taxon>
        <taxon>Alphaproteobacteria</taxon>
        <taxon>Hyphomicrobiales</taxon>
        <taxon>Stappiaceae</taxon>
        <taxon>Breoghania</taxon>
    </lineage>
</organism>
<dbReference type="InterPro" id="IPR003593">
    <property type="entry name" value="AAA+_ATPase"/>
</dbReference>
<keyword evidence="4" id="KW-0201">Cytochrome c-type biogenesis</keyword>
<evidence type="ECO:0000313" key="10">
    <source>
        <dbReference type="Proteomes" id="UP000244081"/>
    </source>
</evidence>
<name>A0A2T5VIA9_9HYPH</name>
<dbReference type="Gene3D" id="3.40.50.300">
    <property type="entry name" value="P-loop containing nucleotide triphosphate hydrolases"/>
    <property type="match status" value="1"/>
</dbReference>
<protein>
    <submittedName>
        <fullName evidence="9">Heme exporter protein A</fullName>
    </submittedName>
</protein>
<evidence type="ECO:0000256" key="3">
    <source>
        <dbReference type="ARBA" id="ARBA00022741"/>
    </source>
</evidence>
<keyword evidence="7" id="KW-0472">Membrane</keyword>
<dbReference type="NCBIfam" id="TIGR01189">
    <property type="entry name" value="ccmA"/>
    <property type="match status" value="1"/>
</dbReference>
<dbReference type="EMBL" id="QAYG01000001">
    <property type="protein sequence ID" value="PTW63499.1"/>
    <property type="molecule type" value="Genomic_DNA"/>
</dbReference>
<dbReference type="RefSeq" id="WP_107989162.1">
    <property type="nucleotide sequence ID" value="NZ_QAYG01000001.1"/>
</dbReference>
<dbReference type="GO" id="GO:0016887">
    <property type="term" value="F:ATP hydrolysis activity"/>
    <property type="evidence" value="ECO:0007669"/>
    <property type="project" value="InterPro"/>
</dbReference>
<evidence type="ECO:0000313" key="9">
    <source>
        <dbReference type="EMBL" id="PTW63499.1"/>
    </source>
</evidence>
<evidence type="ECO:0000256" key="2">
    <source>
        <dbReference type="ARBA" id="ARBA00022448"/>
    </source>
</evidence>
<dbReference type="SUPFAM" id="SSF52540">
    <property type="entry name" value="P-loop containing nucleoside triphosphate hydrolases"/>
    <property type="match status" value="1"/>
</dbReference>
<evidence type="ECO:0000256" key="7">
    <source>
        <dbReference type="ARBA" id="ARBA00023136"/>
    </source>
</evidence>
<dbReference type="GO" id="GO:0005524">
    <property type="term" value="F:ATP binding"/>
    <property type="evidence" value="ECO:0007669"/>
    <property type="project" value="UniProtKB-KW"/>
</dbReference>
<dbReference type="PANTHER" id="PTHR43499:SF1">
    <property type="entry name" value="ABC TRANSPORTER I FAMILY MEMBER 1"/>
    <property type="match status" value="1"/>
</dbReference>
<reference evidence="9 10" key="1">
    <citation type="submission" date="2018-04" db="EMBL/GenBank/DDBJ databases">
        <title>Genomic Encyclopedia of Archaeal and Bacterial Type Strains, Phase II (KMG-II): from individual species to whole genera.</title>
        <authorList>
            <person name="Goeker M."/>
        </authorList>
    </citation>
    <scope>NUCLEOTIDE SEQUENCE [LARGE SCALE GENOMIC DNA]</scope>
    <source>
        <strain evidence="9 10">DSM 23382</strain>
    </source>
</reference>
<gene>
    <name evidence="9" type="ORF">C8N35_1011553</name>
</gene>
<keyword evidence="2" id="KW-0813">Transport</keyword>
<dbReference type="GO" id="GO:0022857">
    <property type="term" value="F:transmembrane transporter activity"/>
    <property type="evidence" value="ECO:0007669"/>
    <property type="project" value="InterPro"/>
</dbReference>
<dbReference type="InterPro" id="IPR003439">
    <property type="entry name" value="ABC_transporter-like_ATP-bd"/>
</dbReference>
<evidence type="ECO:0000256" key="1">
    <source>
        <dbReference type="ARBA" id="ARBA00005417"/>
    </source>
</evidence>
<dbReference type="PROSITE" id="PS00211">
    <property type="entry name" value="ABC_TRANSPORTER_1"/>
    <property type="match status" value="1"/>
</dbReference>
<dbReference type="PANTHER" id="PTHR43499">
    <property type="entry name" value="ABC TRANSPORTER I FAMILY MEMBER 1"/>
    <property type="match status" value="1"/>
</dbReference>
<keyword evidence="6" id="KW-1278">Translocase</keyword>
<proteinExistence type="inferred from homology"/>
<dbReference type="NCBIfam" id="NF010061">
    <property type="entry name" value="PRK13538.1"/>
    <property type="match status" value="1"/>
</dbReference>
<dbReference type="AlphaFoldDB" id="A0A2T5VIA9"/>
<dbReference type="InterPro" id="IPR005895">
    <property type="entry name" value="ABC_transptr_haem_export_CcmA"/>
</dbReference>
<comment type="similarity">
    <text evidence="1">Belongs to the ABC transporter superfamily.</text>
</comment>
<dbReference type="GO" id="GO:0017004">
    <property type="term" value="P:cytochrome complex assembly"/>
    <property type="evidence" value="ECO:0007669"/>
    <property type="project" value="UniProtKB-KW"/>
</dbReference>
<comment type="caution">
    <text evidence="9">The sequence shown here is derived from an EMBL/GenBank/DDBJ whole genome shotgun (WGS) entry which is preliminary data.</text>
</comment>
<sequence length="204" mass="21702">MKLIAEDLACERGGRRVFDHLIFDVSAGEALIVTGPNGVGKSSLLRVLAGLVPATSGTLTLEGGEVELSLASQCHYFGHADALKPPLTVAENLAFWRSYNGKPAASVDDALEEVGLEFITHLPAGYLSAGQRRRLALARLLVSWRPVWLLDEPTSALDAASEAKLLELMHAHLAKGGLIVAATHQDLPVSPARHLRFEAAEAAA</sequence>
<dbReference type="Proteomes" id="UP000244081">
    <property type="component" value="Unassembled WGS sequence"/>
</dbReference>